<protein>
    <recommendedName>
        <fullName evidence="2">DUF6128 domain-containing protein</fullName>
    </recommendedName>
</protein>
<dbReference type="AlphaFoldDB" id="A0A7G9G8V7"/>
<dbReference type="EMBL" id="CP060635">
    <property type="protein sequence ID" value="QNM07239.1"/>
    <property type="molecule type" value="Genomic_DNA"/>
</dbReference>
<dbReference type="InterPro" id="IPR046131">
    <property type="entry name" value="DUF6128"/>
</dbReference>
<dbReference type="Pfam" id="PF19623">
    <property type="entry name" value="DUF6128"/>
    <property type="match status" value="1"/>
</dbReference>
<organism evidence="3 4">
    <name type="scientific">Wansuia hejianensis</name>
    <dbReference type="NCBI Taxonomy" id="2763667"/>
    <lineage>
        <taxon>Bacteria</taxon>
        <taxon>Bacillati</taxon>
        <taxon>Bacillota</taxon>
        <taxon>Clostridia</taxon>
        <taxon>Lachnospirales</taxon>
        <taxon>Lachnospiraceae</taxon>
        <taxon>Wansuia</taxon>
    </lineage>
</organism>
<feature type="compositionally biased region" description="Polar residues" evidence="1">
    <location>
        <begin position="200"/>
        <end position="216"/>
    </location>
</feature>
<feature type="region of interest" description="Disordered" evidence="1">
    <location>
        <begin position="137"/>
        <end position="216"/>
    </location>
</feature>
<gene>
    <name evidence="3" type="ORF">H9Q79_09770</name>
</gene>
<feature type="compositionally biased region" description="Low complexity" evidence="1">
    <location>
        <begin position="168"/>
        <end position="197"/>
    </location>
</feature>
<dbReference type="KEGG" id="whj:H9Q79_09770"/>
<feature type="region of interest" description="Disordered" evidence="1">
    <location>
        <begin position="230"/>
        <end position="251"/>
    </location>
</feature>
<reference evidence="3 4" key="1">
    <citation type="submission" date="2020-08" db="EMBL/GenBank/DDBJ databases">
        <authorList>
            <person name="Liu C."/>
            <person name="Sun Q."/>
        </authorList>
    </citation>
    <scope>NUCLEOTIDE SEQUENCE [LARGE SCALE GENOMIC DNA]</scope>
    <source>
        <strain evidence="3 4">NSJ-29</strain>
    </source>
</reference>
<keyword evidence="4" id="KW-1185">Reference proteome</keyword>
<feature type="domain" description="DUF6128" evidence="2">
    <location>
        <begin position="293"/>
        <end position="388"/>
    </location>
</feature>
<name>A0A7G9G8V7_9FIRM</name>
<feature type="compositionally biased region" description="Polar residues" evidence="1">
    <location>
        <begin position="152"/>
        <end position="167"/>
    </location>
</feature>
<dbReference type="RefSeq" id="WP_249328182.1">
    <property type="nucleotide sequence ID" value="NZ_CP060635.1"/>
</dbReference>
<evidence type="ECO:0000259" key="2">
    <source>
        <dbReference type="Pfam" id="PF19623"/>
    </source>
</evidence>
<evidence type="ECO:0000313" key="3">
    <source>
        <dbReference type="EMBL" id="QNM07239.1"/>
    </source>
</evidence>
<evidence type="ECO:0000256" key="1">
    <source>
        <dbReference type="SAM" id="MobiDB-lite"/>
    </source>
</evidence>
<evidence type="ECO:0000313" key="4">
    <source>
        <dbReference type="Proteomes" id="UP000515860"/>
    </source>
</evidence>
<accession>A0A7G9G8V7</accession>
<proteinExistence type="predicted"/>
<dbReference type="Proteomes" id="UP000515860">
    <property type="component" value="Chromosome"/>
</dbReference>
<sequence length="389" mass="41718">MSDYKRFVAYLYEYQNQAKGENRGFVRVEARNGTCQMGFQLKVFSLPEGSALNVYGFVRIQESLFGIPIGILHSGRNGIAGRLMTPSVHMGDSSFSLNELGGLIIFGPEDRIYATQWDDIPIHPERFTTDTAILQEPSHSAPASVPQKTEAIHSSSPGNAQASSQPVNASSEPSPSAPQAEAASSASQTTAQPNAASGAVHSTAQPNAASGTAHSTAQLNAASGIVLAAAQTAADTSEEATDNPTEGTSEEELHIASVEAAIPPVMSASPAERWQALLDSSPHIHPFDDDEIGECIKIDLKDLPILRKNGWQVGSNQFLLHGFYNYHHLLMGRLSSGKEDTFVFGVPGIFDVKEQFMAGMFGFSAFKPARNSSETAGVSPFGYWYRPVQ</sequence>